<feature type="transmembrane region" description="Helical" evidence="1">
    <location>
        <begin position="21"/>
        <end position="42"/>
    </location>
</feature>
<keyword evidence="1" id="KW-0472">Membrane</keyword>
<evidence type="ECO:0000313" key="2">
    <source>
        <dbReference type="EMBL" id="CAK7337954.1"/>
    </source>
</evidence>
<evidence type="ECO:0000256" key="1">
    <source>
        <dbReference type="SAM" id="Phobius"/>
    </source>
</evidence>
<accession>A0AAV1RMR4</accession>
<protein>
    <submittedName>
        <fullName evidence="2">Uncharacterized protein</fullName>
    </submittedName>
</protein>
<organism evidence="2 3">
    <name type="scientific">Dovyalis caffra</name>
    <dbReference type="NCBI Taxonomy" id="77055"/>
    <lineage>
        <taxon>Eukaryota</taxon>
        <taxon>Viridiplantae</taxon>
        <taxon>Streptophyta</taxon>
        <taxon>Embryophyta</taxon>
        <taxon>Tracheophyta</taxon>
        <taxon>Spermatophyta</taxon>
        <taxon>Magnoliopsida</taxon>
        <taxon>eudicotyledons</taxon>
        <taxon>Gunneridae</taxon>
        <taxon>Pentapetalae</taxon>
        <taxon>rosids</taxon>
        <taxon>fabids</taxon>
        <taxon>Malpighiales</taxon>
        <taxon>Salicaceae</taxon>
        <taxon>Flacourtieae</taxon>
        <taxon>Dovyalis</taxon>
    </lineage>
</organism>
<gene>
    <name evidence="2" type="ORF">DCAF_LOCUS12995</name>
</gene>
<sequence length="66" mass="7166">MRIHRKLFGTIWTRERDAVTMLDAATTTVFAIIANIIVVLAAASADTAIALNIEAIMTYTVNLMVG</sequence>
<evidence type="ECO:0000313" key="3">
    <source>
        <dbReference type="Proteomes" id="UP001314170"/>
    </source>
</evidence>
<keyword evidence="1" id="KW-0812">Transmembrane</keyword>
<comment type="caution">
    <text evidence="2">The sequence shown here is derived from an EMBL/GenBank/DDBJ whole genome shotgun (WGS) entry which is preliminary data.</text>
</comment>
<reference evidence="2 3" key="1">
    <citation type="submission" date="2024-01" db="EMBL/GenBank/DDBJ databases">
        <authorList>
            <person name="Waweru B."/>
        </authorList>
    </citation>
    <scope>NUCLEOTIDE SEQUENCE [LARGE SCALE GENOMIC DNA]</scope>
</reference>
<dbReference type="AlphaFoldDB" id="A0AAV1RMR4"/>
<keyword evidence="3" id="KW-1185">Reference proteome</keyword>
<dbReference type="EMBL" id="CAWUPB010001108">
    <property type="protein sequence ID" value="CAK7337954.1"/>
    <property type="molecule type" value="Genomic_DNA"/>
</dbReference>
<name>A0AAV1RMR4_9ROSI</name>
<dbReference type="Proteomes" id="UP001314170">
    <property type="component" value="Unassembled WGS sequence"/>
</dbReference>
<proteinExistence type="predicted"/>
<keyword evidence="1" id="KW-1133">Transmembrane helix</keyword>